<dbReference type="OrthoDB" id="19711at2759"/>
<reference evidence="1 2" key="1">
    <citation type="submission" date="2013-12" db="EMBL/GenBank/DDBJ databases">
        <title>Draft genome of the parsitic nematode Ancylostoma duodenale.</title>
        <authorList>
            <person name="Mitreva M."/>
        </authorList>
    </citation>
    <scope>NUCLEOTIDE SEQUENCE [LARGE SCALE GENOMIC DNA]</scope>
    <source>
        <strain evidence="1 2">Zhejiang</strain>
    </source>
</reference>
<dbReference type="AlphaFoldDB" id="A0A0C2FHS1"/>
<dbReference type="Proteomes" id="UP000054047">
    <property type="component" value="Unassembled WGS sequence"/>
</dbReference>
<evidence type="ECO:0000313" key="2">
    <source>
        <dbReference type="Proteomes" id="UP000054047"/>
    </source>
</evidence>
<keyword evidence="2" id="KW-1185">Reference proteome</keyword>
<protein>
    <submittedName>
        <fullName evidence="1">Uncharacterized protein</fullName>
    </submittedName>
</protein>
<feature type="non-terminal residue" evidence="1">
    <location>
        <position position="64"/>
    </location>
</feature>
<proteinExistence type="predicted"/>
<sequence>MSGTISTDQNKFAPENFKFIEVDRFNQGSGVDRPKPVGLKQTSVYCLQYDDEKIVSGLRDNTIK</sequence>
<name>A0A0C2FHS1_9BILA</name>
<organism evidence="1 2">
    <name type="scientific">Ancylostoma duodenale</name>
    <dbReference type="NCBI Taxonomy" id="51022"/>
    <lineage>
        <taxon>Eukaryota</taxon>
        <taxon>Metazoa</taxon>
        <taxon>Ecdysozoa</taxon>
        <taxon>Nematoda</taxon>
        <taxon>Chromadorea</taxon>
        <taxon>Rhabditida</taxon>
        <taxon>Rhabditina</taxon>
        <taxon>Rhabditomorpha</taxon>
        <taxon>Strongyloidea</taxon>
        <taxon>Ancylostomatidae</taxon>
        <taxon>Ancylostomatinae</taxon>
        <taxon>Ancylostoma</taxon>
    </lineage>
</organism>
<evidence type="ECO:0000313" key="1">
    <source>
        <dbReference type="EMBL" id="KIH48125.1"/>
    </source>
</evidence>
<dbReference type="EMBL" id="KN762396">
    <property type="protein sequence ID" value="KIH48125.1"/>
    <property type="molecule type" value="Genomic_DNA"/>
</dbReference>
<accession>A0A0C2FHS1</accession>
<gene>
    <name evidence="1" type="ORF">ANCDUO_21809</name>
</gene>